<dbReference type="Gene3D" id="1.10.486.10">
    <property type="entry name" value="PCRA, domain 4"/>
    <property type="match status" value="1"/>
</dbReference>
<evidence type="ECO:0000256" key="8">
    <source>
        <dbReference type="ARBA" id="ARBA00034617"/>
    </source>
</evidence>
<keyword evidence="5 12" id="KW-0067">ATP-binding</keyword>
<dbReference type="GO" id="GO:0003678">
    <property type="term" value="F:DNA helicase activity"/>
    <property type="evidence" value="ECO:0007669"/>
    <property type="project" value="UniProtKB-EC"/>
</dbReference>
<evidence type="ECO:0000256" key="10">
    <source>
        <dbReference type="ARBA" id="ARBA00034923"/>
    </source>
</evidence>
<name>A0ABW8PV94_9GAMM</name>
<gene>
    <name evidence="16" type="primary">uvrD</name>
    <name evidence="16" type="synonym">mutU</name>
    <name evidence="16" type="synonym">recL</name>
    <name evidence="16" type="ORF">V6U78_04065</name>
</gene>
<sequence length="779" mass="87979">MSATHPLLEGLNPAQAQVVAAPHQDMLVLAGAGSGKTRVLVQRIVWLVRDQGLSPYAILAVTFTNKAAKEMRLRLESQLNLSLRGMWVGTFHGLAHRLLRLHWQEARLPEFFQILDSDEQLSLIKRIMKDQHLDMEQVNPKDVRAFINGHKEEGRRAAQVQAYVRGNLHEQQLAEVYAIYEQLCQRQGVLDFAELLLRALELLRDSPALLRHYQQRFQHLLVDEFQDTNSLQYAWLRLLKGDQGHLMAVGDDDQSIYGWRGAKIENIHHFRRDYPEAQLLRLEQNYRSTSRILNAANALIDHNADRLGKTLWTEDQEGEPLKVYAAFNEQDEARFIVEMIQQHQAAGGRVSDCALLYRSNAQSRALEEALLRQNLPYRVYGGHRFYDRLEIKNALGYLRLIVHRADDAAFERIINTPTRGIGQTSLEKIRVYARDEGLGLWDASVEMLAQNKLTGRAQQSVRQFIELIERLDEKIYALKLADAVETVIQESGLLDFHAQEKGEKGQARVDNLKELVSAVSAYQPSMPFAQLAAELVSGQPVEEPAELEVEGREALALFLTDASLDAGEQQAEEDQDAVQLMTLHTAKGLEFPIVFLCGMEEGLFPHEMAMRDSATGLEEERRLCYVGITRAMRQLYLTHAESRRVYGREKPCRTSRFLKELPAELLHEVRLKSSVSRPYATGSSTAQRPSSFSSRPSASSTLPNAAVVRSASSTLKQAGQDALATQALRIGQRVSHKKFGTGVILHAEGQGERTRLLIHFDQVGEKWLVMGFAPLQPLD</sequence>
<evidence type="ECO:0000256" key="12">
    <source>
        <dbReference type="PROSITE-ProRule" id="PRU00560"/>
    </source>
</evidence>
<dbReference type="NCBIfam" id="NF008743">
    <property type="entry name" value="PRK11773.1"/>
    <property type="match status" value="1"/>
</dbReference>
<dbReference type="Pfam" id="PF13361">
    <property type="entry name" value="UvrD_C"/>
    <property type="match status" value="1"/>
</dbReference>
<evidence type="ECO:0000256" key="6">
    <source>
        <dbReference type="ARBA" id="ARBA00023125"/>
    </source>
</evidence>
<dbReference type="CDD" id="cd18807">
    <property type="entry name" value="SF1_C_UvrD"/>
    <property type="match status" value="1"/>
</dbReference>
<protein>
    <recommendedName>
        <fullName evidence="9">DNA 3'-5' helicase</fullName>
        <ecNumber evidence="9">5.6.2.4</ecNumber>
    </recommendedName>
    <alternativeName>
        <fullName evidence="10">DNA 3'-5' helicase II</fullName>
    </alternativeName>
</protein>
<evidence type="ECO:0000256" key="13">
    <source>
        <dbReference type="SAM" id="MobiDB-lite"/>
    </source>
</evidence>
<evidence type="ECO:0000256" key="4">
    <source>
        <dbReference type="ARBA" id="ARBA00022806"/>
    </source>
</evidence>
<keyword evidence="3 12" id="KW-0378">Hydrolase</keyword>
<feature type="binding site" evidence="12">
    <location>
        <begin position="30"/>
        <end position="37"/>
    </location>
    <ligand>
        <name>ATP</name>
        <dbReference type="ChEBI" id="CHEBI:30616"/>
    </ligand>
</feature>
<comment type="catalytic activity">
    <reaction evidence="8">
        <text>Couples ATP hydrolysis with the unwinding of duplex DNA by translocating in the 3'-5' direction.</text>
        <dbReference type="EC" id="5.6.2.4"/>
    </reaction>
</comment>
<organism evidence="16 17">
    <name type="scientific">Marinospirillum alkalitolerans</name>
    <dbReference type="NCBI Taxonomy" id="3123374"/>
    <lineage>
        <taxon>Bacteria</taxon>
        <taxon>Pseudomonadati</taxon>
        <taxon>Pseudomonadota</taxon>
        <taxon>Gammaproteobacteria</taxon>
        <taxon>Oceanospirillales</taxon>
        <taxon>Oceanospirillaceae</taxon>
        <taxon>Marinospirillum</taxon>
    </lineage>
</organism>
<evidence type="ECO:0000256" key="2">
    <source>
        <dbReference type="ARBA" id="ARBA00022741"/>
    </source>
</evidence>
<evidence type="ECO:0000313" key="16">
    <source>
        <dbReference type="EMBL" id="MFK7160208.1"/>
    </source>
</evidence>
<reference evidence="16 17" key="1">
    <citation type="submission" date="2024-02" db="EMBL/GenBank/DDBJ databases">
        <title>Marinospirillum sp. MEB 164 isolated from Lonar lake sediment.</title>
        <authorList>
            <person name="Joshi A."/>
            <person name="Thite S."/>
        </authorList>
    </citation>
    <scope>NUCLEOTIDE SEQUENCE [LARGE SCALE GENOMIC DNA]</scope>
    <source>
        <strain evidence="16 17">MEB164</strain>
    </source>
</reference>
<dbReference type="EMBL" id="JBANFI010000002">
    <property type="protein sequence ID" value="MFK7160208.1"/>
    <property type="molecule type" value="Genomic_DNA"/>
</dbReference>
<evidence type="ECO:0000256" key="7">
    <source>
        <dbReference type="ARBA" id="ARBA00023235"/>
    </source>
</evidence>
<evidence type="ECO:0000256" key="1">
    <source>
        <dbReference type="ARBA" id="ARBA00009922"/>
    </source>
</evidence>
<evidence type="ECO:0000259" key="14">
    <source>
        <dbReference type="PROSITE" id="PS51198"/>
    </source>
</evidence>
<feature type="compositionally biased region" description="Low complexity" evidence="13">
    <location>
        <begin position="688"/>
        <end position="700"/>
    </location>
</feature>
<dbReference type="InterPro" id="IPR014017">
    <property type="entry name" value="DNA_helicase_UvrD-like_C"/>
</dbReference>
<dbReference type="RefSeq" id="WP_405337462.1">
    <property type="nucleotide sequence ID" value="NZ_JBANFI010000002.1"/>
</dbReference>
<accession>A0ABW8PV94</accession>
<evidence type="ECO:0000256" key="11">
    <source>
        <dbReference type="ARBA" id="ARBA00048988"/>
    </source>
</evidence>
<feature type="compositionally biased region" description="Polar residues" evidence="13">
    <location>
        <begin position="677"/>
        <end position="687"/>
    </location>
</feature>
<comment type="similarity">
    <text evidence="1">Belongs to the helicase family. UvrD subfamily.</text>
</comment>
<keyword evidence="7" id="KW-0413">Isomerase</keyword>
<dbReference type="PANTHER" id="PTHR11070">
    <property type="entry name" value="UVRD / RECB / PCRA DNA HELICASE FAMILY MEMBER"/>
    <property type="match status" value="1"/>
</dbReference>
<dbReference type="Pfam" id="PF21196">
    <property type="entry name" value="PcrA_UvrD_tudor"/>
    <property type="match status" value="1"/>
</dbReference>
<dbReference type="InterPro" id="IPR013986">
    <property type="entry name" value="DExx_box_DNA_helicase_dom_sf"/>
</dbReference>
<proteinExistence type="inferred from homology"/>
<evidence type="ECO:0000256" key="5">
    <source>
        <dbReference type="ARBA" id="ARBA00022840"/>
    </source>
</evidence>
<keyword evidence="2 12" id="KW-0547">Nucleotide-binding</keyword>
<dbReference type="Gene3D" id="1.10.10.160">
    <property type="match status" value="1"/>
</dbReference>
<dbReference type="PROSITE" id="PS51198">
    <property type="entry name" value="UVRD_HELICASE_ATP_BIND"/>
    <property type="match status" value="1"/>
</dbReference>
<dbReference type="GO" id="GO:0016787">
    <property type="term" value="F:hydrolase activity"/>
    <property type="evidence" value="ECO:0007669"/>
    <property type="project" value="UniProtKB-KW"/>
</dbReference>
<comment type="caution">
    <text evidence="16">The sequence shown here is derived from an EMBL/GenBank/DDBJ whole genome shotgun (WGS) entry which is preliminary data.</text>
</comment>
<evidence type="ECO:0000313" key="17">
    <source>
        <dbReference type="Proteomes" id="UP001621714"/>
    </source>
</evidence>
<dbReference type="CDD" id="cd17932">
    <property type="entry name" value="DEXQc_UvrD"/>
    <property type="match status" value="1"/>
</dbReference>
<evidence type="ECO:0000256" key="3">
    <source>
        <dbReference type="ARBA" id="ARBA00022801"/>
    </source>
</evidence>
<dbReference type="EC" id="5.6.2.4" evidence="9"/>
<evidence type="ECO:0000256" key="9">
    <source>
        <dbReference type="ARBA" id="ARBA00034808"/>
    </source>
</evidence>
<keyword evidence="6" id="KW-0238">DNA-binding</keyword>
<dbReference type="SUPFAM" id="SSF52540">
    <property type="entry name" value="P-loop containing nucleoside triphosphate hydrolases"/>
    <property type="match status" value="1"/>
</dbReference>
<dbReference type="Gene3D" id="3.40.50.300">
    <property type="entry name" value="P-loop containing nucleotide triphosphate hydrolases"/>
    <property type="match status" value="2"/>
</dbReference>
<keyword evidence="17" id="KW-1185">Reference proteome</keyword>
<feature type="domain" description="UvrD-like helicase C-terminal" evidence="15">
    <location>
        <begin position="290"/>
        <end position="588"/>
    </location>
</feature>
<feature type="region of interest" description="Disordered" evidence="13">
    <location>
        <begin position="677"/>
        <end position="700"/>
    </location>
</feature>
<comment type="catalytic activity">
    <reaction evidence="11">
        <text>ATP + H2O = ADP + phosphate + H(+)</text>
        <dbReference type="Rhea" id="RHEA:13065"/>
        <dbReference type="ChEBI" id="CHEBI:15377"/>
        <dbReference type="ChEBI" id="CHEBI:15378"/>
        <dbReference type="ChEBI" id="CHEBI:30616"/>
        <dbReference type="ChEBI" id="CHEBI:43474"/>
        <dbReference type="ChEBI" id="CHEBI:456216"/>
        <dbReference type="EC" id="5.6.2.4"/>
    </reaction>
</comment>
<dbReference type="Pfam" id="PF00580">
    <property type="entry name" value="UvrD-helicase"/>
    <property type="match status" value="1"/>
</dbReference>
<dbReference type="PANTHER" id="PTHR11070:SF2">
    <property type="entry name" value="ATP-DEPENDENT DNA HELICASE SRS2"/>
    <property type="match status" value="1"/>
</dbReference>
<dbReference type="Proteomes" id="UP001621714">
    <property type="component" value="Unassembled WGS sequence"/>
</dbReference>
<keyword evidence="4 12" id="KW-0347">Helicase</keyword>
<evidence type="ECO:0000259" key="15">
    <source>
        <dbReference type="PROSITE" id="PS51217"/>
    </source>
</evidence>
<dbReference type="InterPro" id="IPR000212">
    <property type="entry name" value="DNA_helicase_UvrD/REP"/>
</dbReference>
<dbReference type="PROSITE" id="PS51217">
    <property type="entry name" value="UVRD_HELICASE_CTER"/>
    <property type="match status" value="1"/>
</dbReference>
<dbReference type="InterPro" id="IPR014016">
    <property type="entry name" value="UvrD-like_ATP-bd"/>
</dbReference>
<dbReference type="InterPro" id="IPR027417">
    <property type="entry name" value="P-loop_NTPase"/>
</dbReference>
<feature type="domain" description="UvrD-like helicase ATP-binding" evidence="14">
    <location>
        <begin position="9"/>
        <end position="289"/>
    </location>
</feature>